<proteinExistence type="predicted"/>
<dbReference type="GO" id="GO:0006281">
    <property type="term" value="P:DNA repair"/>
    <property type="evidence" value="ECO:0007669"/>
    <property type="project" value="InterPro"/>
</dbReference>
<feature type="compositionally biased region" description="Polar residues" evidence="5">
    <location>
        <begin position="50"/>
        <end position="80"/>
    </location>
</feature>
<dbReference type="AlphaFoldDB" id="A0AAN9I151"/>
<keyword evidence="4" id="KW-0411">Iron-sulfur</keyword>
<evidence type="ECO:0000313" key="7">
    <source>
        <dbReference type="EMBL" id="KAK7261249.1"/>
    </source>
</evidence>
<comment type="caution">
    <text evidence="7">The sequence shown here is derived from an EMBL/GenBank/DDBJ whole genome shotgun (WGS) entry which is preliminary data.</text>
</comment>
<organism evidence="7 8">
    <name type="scientific">Crotalaria pallida</name>
    <name type="common">Smooth rattlebox</name>
    <name type="synonym">Crotalaria striata</name>
    <dbReference type="NCBI Taxonomy" id="3830"/>
    <lineage>
        <taxon>Eukaryota</taxon>
        <taxon>Viridiplantae</taxon>
        <taxon>Streptophyta</taxon>
        <taxon>Embryophyta</taxon>
        <taxon>Tracheophyta</taxon>
        <taxon>Spermatophyta</taxon>
        <taxon>Magnoliopsida</taxon>
        <taxon>eudicotyledons</taxon>
        <taxon>Gunneridae</taxon>
        <taxon>Pentapetalae</taxon>
        <taxon>rosids</taxon>
        <taxon>fabids</taxon>
        <taxon>Fabales</taxon>
        <taxon>Fabaceae</taxon>
        <taxon>Papilionoideae</taxon>
        <taxon>50 kb inversion clade</taxon>
        <taxon>genistoids sensu lato</taxon>
        <taxon>core genistoids</taxon>
        <taxon>Crotalarieae</taxon>
        <taxon>Crotalaria</taxon>
    </lineage>
</organism>
<dbReference type="GO" id="GO:0046872">
    <property type="term" value="F:metal ion binding"/>
    <property type="evidence" value="ECO:0007669"/>
    <property type="project" value="UniProtKB-KW"/>
</dbReference>
<feature type="region of interest" description="Disordered" evidence="5">
    <location>
        <begin position="42"/>
        <end position="147"/>
    </location>
</feature>
<feature type="compositionally biased region" description="Polar residues" evidence="5">
    <location>
        <begin position="122"/>
        <end position="137"/>
    </location>
</feature>
<keyword evidence="8" id="KW-1185">Reference proteome</keyword>
<dbReference type="PANTHER" id="PTHR46213:SF13">
    <property type="entry name" value="DEMETER-LIKE PROTEIN 2-RELATED"/>
    <property type="match status" value="1"/>
</dbReference>
<dbReference type="InterPro" id="IPR028925">
    <property type="entry name" value="RRM_DME"/>
</dbReference>
<protein>
    <recommendedName>
        <fullName evidence="6">Demeter RRM-fold domain-containing protein</fullName>
    </recommendedName>
</protein>
<dbReference type="InterPro" id="IPR011257">
    <property type="entry name" value="DNA_glycosylase"/>
</dbReference>
<evidence type="ECO:0000259" key="6">
    <source>
        <dbReference type="Pfam" id="PF15628"/>
    </source>
</evidence>
<reference evidence="7 8" key="1">
    <citation type="submission" date="2024-01" db="EMBL/GenBank/DDBJ databases">
        <title>The genomes of 5 underutilized Papilionoideae crops provide insights into root nodulation and disease resistanc.</title>
        <authorList>
            <person name="Yuan L."/>
        </authorList>
    </citation>
    <scope>NUCLEOTIDE SEQUENCE [LARGE SCALE GENOMIC DNA]</scope>
    <source>
        <strain evidence="7">ZHUSHIDOU_FW_LH</strain>
        <tissue evidence="7">Leaf</tissue>
    </source>
</reference>
<feature type="compositionally biased region" description="Basic residues" evidence="5">
    <location>
        <begin position="138"/>
        <end position="147"/>
    </location>
</feature>
<keyword evidence="3" id="KW-0408">Iron</keyword>
<feature type="domain" description="Demeter RRM-fold" evidence="6">
    <location>
        <begin position="850"/>
        <end position="918"/>
    </location>
</feature>
<evidence type="ECO:0000256" key="3">
    <source>
        <dbReference type="ARBA" id="ARBA00023004"/>
    </source>
</evidence>
<comment type="cofactor">
    <cofactor evidence="1">
        <name>[4Fe-4S] cluster</name>
        <dbReference type="ChEBI" id="CHEBI:49883"/>
    </cofactor>
</comment>
<dbReference type="Gene3D" id="1.10.340.30">
    <property type="entry name" value="Hypothetical protein, domain 2"/>
    <property type="match status" value="1"/>
</dbReference>
<dbReference type="EMBL" id="JAYWIO010000005">
    <property type="protein sequence ID" value="KAK7261249.1"/>
    <property type="molecule type" value="Genomic_DNA"/>
</dbReference>
<feature type="compositionally biased region" description="Basic residues" evidence="5">
    <location>
        <begin position="110"/>
        <end position="121"/>
    </location>
</feature>
<dbReference type="Pfam" id="PF15628">
    <property type="entry name" value="RRM_DME"/>
    <property type="match status" value="1"/>
</dbReference>
<evidence type="ECO:0000256" key="2">
    <source>
        <dbReference type="ARBA" id="ARBA00022723"/>
    </source>
</evidence>
<name>A0AAN9I151_CROPI</name>
<dbReference type="SUPFAM" id="SSF48150">
    <property type="entry name" value="DNA-glycosylase"/>
    <property type="match status" value="1"/>
</dbReference>
<feature type="region of interest" description="Disordered" evidence="5">
    <location>
        <begin position="921"/>
        <end position="941"/>
    </location>
</feature>
<dbReference type="PANTHER" id="PTHR46213">
    <property type="entry name" value="TRANSCRIPTIONAL ACTIVATOR DEMETER"/>
    <property type="match status" value="1"/>
</dbReference>
<dbReference type="InterPro" id="IPR044811">
    <property type="entry name" value="DME/ROS1"/>
</dbReference>
<dbReference type="Proteomes" id="UP001372338">
    <property type="component" value="Unassembled WGS sequence"/>
</dbReference>
<dbReference type="GO" id="GO:0035514">
    <property type="term" value="F:DNA demethylase activity"/>
    <property type="evidence" value="ECO:0007669"/>
    <property type="project" value="InterPro"/>
</dbReference>
<evidence type="ECO:0000313" key="8">
    <source>
        <dbReference type="Proteomes" id="UP001372338"/>
    </source>
</evidence>
<gene>
    <name evidence="7" type="ORF">RIF29_27556</name>
</gene>
<feature type="region of interest" description="Disordered" evidence="5">
    <location>
        <begin position="1"/>
        <end position="20"/>
    </location>
</feature>
<evidence type="ECO:0000256" key="5">
    <source>
        <dbReference type="SAM" id="MobiDB-lite"/>
    </source>
</evidence>
<evidence type="ECO:0000256" key="1">
    <source>
        <dbReference type="ARBA" id="ARBA00001966"/>
    </source>
</evidence>
<dbReference type="GO" id="GO:0141166">
    <property type="term" value="P:chromosomal 5-methylcytosine DNA demethylation pathway"/>
    <property type="evidence" value="ECO:0007669"/>
    <property type="project" value="InterPro"/>
</dbReference>
<feature type="compositionally biased region" description="Basic residues" evidence="5">
    <location>
        <begin position="92"/>
        <end position="101"/>
    </location>
</feature>
<sequence length="958" mass="109268">MNMKDPWVAETPSKSSPKTQVMVDVAVDADADVGGSSHAKSFFDGLDGKNQISDTNTFPQCGDMNINNQGEPNMFTAPSSSKKRRNDQSHERAKKKVYRPKVLRDESKTKTKTKTKTKRTFKSQANNSMNTPKPSTPKQRKSVLRRRNPSCQYPLFVEDEDAVSFPFSGELKGYKLVEQGKFVNSNSTLQKNDSGVRYNSLKTYGNIRSLSRPCLDERRQVGVNFPKTSMKKKGNGGRRPQLPWTCLVESRLAGANFPENYKKKRINRGKPLEKLSTPLITKGKRSKSFIRKKRQQMGPLIDIIQHFKKKRGQKVQNELAIFKESGDGQLAPYNNKEHHPDRKDCKVDVDKETLKVWKLLMDGKEHEEKDDKKRKYWEDQRKLYRENVEEFMFRMHLILGDRRFLPWKGSVMDSVIGAYLTQNVSDHLSSSAFMSLASKFPINTTRSVSVGSNVVFPIPKFDDDDKEMEEVKVEEVEGAKLKNISRVDNNGTENDFSLTKIEPDHPSMISEKKKSIVRNKNMNKQEREMLSEVAKKEKQDHWDRLRKIHSKSTRHSDHEDSVDWEAVRCAESCEVAEAIVGRGQQNMISERVQSLLNHLKDLYGDLDLEWLRYAPPNETKEYLLNRGGLGLKSVECIRLLSLQHRAFPVDVNVGRIAVRLGWVPLQPLPETIQIHDLEDAKPAIHDKTPTNDEMPETSVHPINSFEHQVDKELEPIIEMPASPEDESAALNEFQVNINDEEYKDDDSDEILSLKLGSVEDSKNNTNMSTAATTLVALSADSANIPMPKLKNVSRLRTERLVYVLTDDHPLLVEHAPREPDDPSPYLLVIWTTGELDNSLEEEDSTLTVPGTLLIPCRTAMRGRFPLNGTYFQVNEVFADYESSEHPINVPRKWLWNLEKRVTYFGTGISPIMKAIDAKTKAPRPLSKRFHRSTKSKQGKKNNTVLVNENESGQMKVNL</sequence>
<feature type="compositionally biased region" description="Basic residues" evidence="5">
    <location>
        <begin position="925"/>
        <end position="939"/>
    </location>
</feature>
<dbReference type="GO" id="GO:0051536">
    <property type="term" value="F:iron-sulfur cluster binding"/>
    <property type="evidence" value="ECO:0007669"/>
    <property type="project" value="UniProtKB-KW"/>
</dbReference>
<dbReference type="GO" id="GO:0019104">
    <property type="term" value="F:DNA N-glycosylase activity"/>
    <property type="evidence" value="ECO:0007669"/>
    <property type="project" value="InterPro"/>
</dbReference>
<accession>A0AAN9I151</accession>
<evidence type="ECO:0000256" key="4">
    <source>
        <dbReference type="ARBA" id="ARBA00023014"/>
    </source>
</evidence>
<keyword evidence="2" id="KW-0479">Metal-binding</keyword>